<dbReference type="GO" id="GO:0004349">
    <property type="term" value="F:glutamate 5-kinase activity"/>
    <property type="evidence" value="ECO:0007669"/>
    <property type="project" value="TreeGrafter"/>
</dbReference>
<dbReference type="InterPro" id="IPR036393">
    <property type="entry name" value="AceGlu_kinase-like_sf"/>
</dbReference>
<dbReference type="Proteomes" id="UP000231383">
    <property type="component" value="Unassembled WGS sequence"/>
</dbReference>
<dbReference type="InterPro" id="IPR001057">
    <property type="entry name" value="Glu/AcGlu_kinase"/>
</dbReference>
<proteinExistence type="predicted"/>
<organism evidence="6 7">
    <name type="scientific">Candidatus Roizmanbacteria bacterium CG_4_9_14_0_2_um_filter_39_13</name>
    <dbReference type="NCBI Taxonomy" id="1974839"/>
    <lineage>
        <taxon>Bacteria</taxon>
        <taxon>Candidatus Roizmaniibacteriota</taxon>
    </lineage>
</organism>
<keyword evidence="3" id="KW-0418">Kinase</keyword>
<comment type="caution">
    <text evidence="6">The sequence shown here is derived from an EMBL/GenBank/DDBJ whole genome shotgun (WGS) entry which is preliminary data.</text>
</comment>
<dbReference type="GO" id="GO:0005829">
    <property type="term" value="C:cytosol"/>
    <property type="evidence" value="ECO:0007669"/>
    <property type="project" value="TreeGrafter"/>
</dbReference>
<evidence type="ECO:0000313" key="6">
    <source>
        <dbReference type="EMBL" id="PJC30194.1"/>
    </source>
</evidence>
<evidence type="ECO:0000256" key="2">
    <source>
        <dbReference type="ARBA" id="ARBA00022741"/>
    </source>
</evidence>
<dbReference type="Pfam" id="PF00696">
    <property type="entry name" value="AA_kinase"/>
    <property type="match status" value="1"/>
</dbReference>
<dbReference type="PRINTS" id="PR00474">
    <property type="entry name" value="GLU5KINASE"/>
</dbReference>
<protein>
    <recommendedName>
        <fullName evidence="5">Aspartate/glutamate/uridylate kinase domain-containing protein</fullName>
    </recommendedName>
</protein>
<dbReference type="EMBL" id="PFSC01000181">
    <property type="protein sequence ID" value="PJC30194.1"/>
    <property type="molecule type" value="Genomic_DNA"/>
</dbReference>
<keyword evidence="2" id="KW-0547">Nucleotide-binding</keyword>
<dbReference type="InterPro" id="IPR001048">
    <property type="entry name" value="Asp/Glu/Uridylate_kinase"/>
</dbReference>
<evidence type="ECO:0000256" key="3">
    <source>
        <dbReference type="ARBA" id="ARBA00022777"/>
    </source>
</evidence>
<evidence type="ECO:0000259" key="5">
    <source>
        <dbReference type="Pfam" id="PF00696"/>
    </source>
</evidence>
<dbReference type="GO" id="GO:0005524">
    <property type="term" value="F:ATP binding"/>
    <property type="evidence" value="ECO:0007669"/>
    <property type="project" value="UniProtKB-KW"/>
</dbReference>
<keyword evidence="4" id="KW-0067">ATP-binding</keyword>
<dbReference type="SUPFAM" id="SSF53633">
    <property type="entry name" value="Carbamate kinase-like"/>
    <property type="match status" value="1"/>
</dbReference>
<dbReference type="PANTHER" id="PTHR43654:SF1">
    <property type="entry name" value="ISOPENTENYL PHOSPHATE KINASE"/>
    <property type="match status" value="1"/>
</dbReference>
<gene>
    <name evidence="6" type="ORF">CO051_06970</name>
</gene>
<keyword evidence="1" id="KW-0808">Transferase</keyword>
<feature type="domain" description="Aspartate/glutamate/uridylate kinase" evidence="5">
    <location>
        <begin position="21"/>
        <end position="239"/>
    </location>
</feature>
<sequence length="261" mass="28460">METLLNVGQREIHEREQFVTKKMVIKIGSSTITGGEMHADIKFMGDIARQISVLFHAGVETHLVTSGAVASGKRDICGFDGNQTHRQLASAAGQIRLMTFWQEAFSSFGVPVFQVLITPDSFEQNVLFLTSCKGYGIPIINANELLNTEELDKLGICADNDRLAAHLARCVDADTVVFLTDTAVRDMNGNEVSSISPKDQWQDIICFNGTSSLGTGGMASKHNEALHLAEHGTRVHIGNGRDQYAILNSAKGLSFGTMYRL</sequence>
<dbReference type="AlphaFoldDB" id="A0A2M8EWE4"/>
<name>A0A2M8EWE4_9BACT</name>
<dbReference type="Gene3D" id="3.40.1160.10">
    <property type="entry name" value="Acetylglutamate kinase-like"/>
    <property type="match status" value="1"/>
</dbReference>
<evidence type="ECO:0000256" key="4">
    <source>
        <dbReference type="ARBA" id="ARBA00022840"/>
    </source>
</evidence>
<accession>A0A2M8EWE4</accession>
<evidence type="ECO:0000313" key="7">
    <source>
        <dbReference type="Proteomes" id="UP000231383"/>
    </source>
</evidence>
<reference evidence="7" key="1">
    <citation type="submission" date="2017-09" db="EMBL/GenBank/DDBJ databases">
        <title>Depth-based differentiation of microbial function through sediment-hosted aquifers and enrichment of novel symbionts in the deep terrestrial subsurface.</title>
        <authorList>
            <person name="Probst A.J."/>
            <person name="Ladd B."/>
            <person name="Jarett J.K."/>
            <person name="Geller-Mcgrath D.E."/>
            <person name="Sieber C.M.K."/>
            <person name="Emerson J.B."/>
            <person name="Anantharaman K."/>
            <person name="Thomas B.C."/>
            <person name="Malmstrom R."/>
            <person name="Stieglmeier M."/>
            <person name="Klingl A."/>
            <person name="Woyke T."/>
            <person name="Ryan C.M."/>
            <person name="Banfield J.F."/>
        </authorList>
    </citation>
    <scope>NUCLEOTIDE SEQUENCE [LARGE SCALE GENOMIC DNA]</scope>
</reference>
<dbReference type="PANTHER" id="PTHR43654">
    <property type="entry name" value="GLUTAMATE 5-KINASE"/>
    <property type="match status" value="1"/>
</dbReference>
<evidence type="ECO:0000256" key="1">
    <source>
        <dbReference type="ARBA" id="ARBA00022679"/>
    </source>
</evidence>